<organism evidence="1 2">
    <name type="scientific">Rhododendron molle</name>
    <name type="common">Chinese azalea</name>
    <name type="synonym">Azalea mollis</name>
    <dbReference type="NCBI Taxonomy" id="49168"/>
    <lineage>
        <taxon>Eukaryota</taxon>
        <taxon>Viridiplantae</taxon>
        <taxon>Streptophyta</taxon>
        <taxon>Embryophyta</taxon>
        <taxon>Tracheophyta</taxon>
        <taxon>Spermatophyta</taxon>
        <taxon>Magnoliopsida</taxon>
        <taxon>eudicotyledons</taxon>
        <taxon>Gunneridae</taxon>
        <taxon>Pentapetalae</taxon>
        <taxon>asterids</taxon>
        <taxon>Ericales</taxon>
        <taxon>Ericaceae</taxon>
        <taxon>Ericoideae</taxon>
        <taxon>Rhodoreae</taxon>
        <taxon>Rhododendron</taxon>
    </lineage>
</organism>
<keyword evidence="2" id="KW-1185">Reference proteome</keyword>
<name>A0ACC0PJ45_RHOML</name>
<dbReference type="Proteomes" id="UP001062846">
    <property type="component" value="Chromosome 3"/>
</dbReference>
<proteinExistence type="predicted"/>
<evidence type="ECO:0000313" key="2">
    <source>
        <dbReference type="Proteomes" id="UP001062846"/>
    </source>
</evidence>
<dbReference type="EMBL" id="CM046390">
    <property type="protein sequence ID" value="KAI8564823.1"/>
    <property type="molecule type" value="Genomic_DNA"/>
</dbReference>
<comment type="caution">
    <text evidence="1">The sequence shown here is derived from an EMBL/GenBank/DDBJ whole genome shotgun (WGS) entry which is preliminary data.</text>
</comment>
<accession>A0ACC0PJ45</accession>
<reference evidence="1" key="1">
    <citation type="submission" date="2022-02" db="EMBL/GenBank/DDBJ databases">
        <title>Plant Genome Project.</title>
        <authorList>
            <person name="Zhang R.-G."/>
        </authorList>
    </citation>
    <scope>NUCLEOTIDE SEQUENCE</scope>
    <source>
        <strain evidence="1">AT1</strain>
    </source>
</reference>
<sequence length="72" mass="7977">MLSLSLEEMAAEEEPVRITKALTLHRLQKPFVSAEVANTNGFATCARNSDRTKQGLNPKLAWNTESKTFVAN</sequence>
<protein>
    <submittedName>
        <fullName evidence="1">Uncharacterized protein</fullName>
    </submittedName>
</protein>
<gene>
    <name evidence="1" type="ORF">RHMOL_Rhmol03G0212400</name>
</gene>
<evidence type="ECO:0000313" key="1">
    <source>
        <dbReference type="EMBL" id="KAI8564823.1"/>
    </source>
</evidence>